<evidence type="ECO:0000256" key="5">
    <source>
        <dbReference type="ARBA" id="ARBA00022842"/>
    </source>
</evidence>
<dbReference type="GO" id="GO:0005524">
    <property type="term" value="F:ATP binding"/>
    <property type="evidence" value="ECO:0007669"/>
    <property type="project" value="UniProtKB-KW"/>
</dbReference>
<dbReference type="RefSeq" id="WP_096600162.1">
    <property type="nucleotide sequence ID" value="NZ_OBEN01000001.1"/>
</dbReference>
<feature type="domain" description="Glutamate-ammonia ligase adenylyltransferase repeated" evidence="7">
    <location>
        <begin position="49"/>
        <end position="291"/>
    </location>
</feature>
<keyword evidence="5" id="KW-0460">Magnesium</keyword>
<keyword evidence="2 9" id="KW-0548">Nucleotidyltransferase</keyword>
<dbReference type="GO" id="GO:0008882">
    <property type="term" value="F:[glutamate-ammonia-ligase] adenylyltransferase activity"/>
    <property type="evidence" value="ECO:0007669"/>
    <property type="project" value="InterPro"/>
</dbReference>
<keyword evidence="3" id="KW-0547">Nucleotide-binding</keyword>
<name>A0A285NP96_9AQUI</name>
<dbReference type="Pfam" id="PF03710">
    <property type="entry name" value="GlnE"/>
    <property type="match status" value="2"/>
</dbReference>
<evidence type="ECO:0000313" key="10">
    <source>
        <dbReference type="Proteomes" id="UP000218627"/>
    </source>
</evidence>
<keyword evidence="9" id="KW-0436">Ligase</keyword>
<feature type="domain" description="PII-uridylyltransferase/Glutamine-synthetase adenylyltransferase" evidence="8">
    <location>
        <begin position="813"/>
        <end position="915"/>
    </location>
</feature>
<organism evidence="9 10">
    <name type="scientific">Hydrogenobacter hydrogenophilus</name>
    <dbReference type="NCBI Taxonomy" id="35835"/>
    <lineage>
        <taxon>Bacteria</taxon>
        <taxon>Pseudomonadati</taxon>
        <taxon>Aquificota</taxon>
        <taxon>Aquificia</taxon>
        <taxon>Aquificales</taxon>
        <taxon>Aquificaceae</taxon>
        <taxon>Hydrogenobacter</taxon>
    </lineage>
</organism>
<dbReference type="GO" id="GO:0005829">
    <property type="term" value="C:cytosol"/>
    <property type="evidence" value="ECO:0007669"/>
    <property type="project" value="TreeGrafter"/>
</dbReference>
<evidence type="ECO:0000259" key="8">
    <source>
        <dbReference type="Pfam" id="PF08335"/>
    </source>
</evidence>
<keyword evidence="1 9" id="KW-0808">Transferase</keyword>
<evidence type="ECO:0000256" key="1">
    <source>
        <dbReference type="ARBA" id="ARBA00022679"/>
    </source>
</evidence>
<dbReference type="InterPro" id="IPR043519">
    <property type="entry name" value="NT_sf"/>
</dbReference>
<dbReference type="PANTHER" id="PTHR30621">
    <property type="entry name" value="GLUTAMINE SYNTHETASE ADENYLYLTRANSFERASE"/>
    <property type="match status" value="1"/>
</dbReference>
<dbReference type="Gene3D" id="1.20.120.330">
    <property type="entry name" value="Nucleotidyltransferases domain 2"/>
    <property type="match status" value="2"/>
</dbReference>
<evidence type="ECO:0000259" key="7">
    <source>
        <dbReference type="Pfam" id="PF03710"/>
    </source>
</evidence>
<dbReference type="InterPro" id="IPR005190">
    <property type="entry name" value="GlnE_rpt_dom"/>
</dbReference>
<keyword evidence="10" id="KW-1185">Reference proteome</keyword>
<feature type="domain" description="PII-uridylyltransferase/Glutamine-synthetase adenylyltransferase" evidence="8">
    <location>
        <begin position="315"/>
        <end position="445"/>
    </location>
</feature>
<evidence type="ECO:0000256" key="3">
    <source>
        <dbReference type="ARBA" id="ARBA00022741"/>
    </source>
</evidence>
<reference evidence="10" key="1">
    <citation type="submission" date="2017-09" db="EMBL/GenBank/DDBJ databases">
        <authorList>
            <person name="Varghese N."/>
            <person name="Submissions S."/>
        </authorList>
    </citation>
    <scope>NUCLEOTIDE SEQUENCE [LARGE SCALE GENOMIC DNA]</scope>
    <source>
        <strain evidence="10">DSM 2913</strain>
    </source>
</reference>
<keyword evidence="6" id="KW-0511">Multifunctional enzyme</keyword>
<dbReference type="OrthoDB" id="9759366at2"/>
<dbReference type="CDD" id="cd05401">
    <property type="entry name" value="NT_GlnE_GlnD_like"/>
    <property type="match status" value="2"/>
</dbReference>
<dbReference type="SUPFAM" id="SSF81301">
    <property type="entry name" value="Nucleotidyltransferase"/>
    <property type="match status" value="2"/>
</dbReference>
<evidence type="ECO:0000256" key="6">
    <source>
        <dbReference type="ARBA" id="ARBA00023268"/>
    </source>
</evidence>
<keyword evidence="4" id="KW-0067">ATP-binding</keyword>
<gene>
    <name evidence="9" type="ORF">SAMN06265353_0194</name>
</gene>
<dbReference type="Proteomes" id="UP000218627">
    <property type="component" value="Unassembled WGS sequence"/>
</dbReference>
<accession>A0A285NP96</accession>
<dbReference type="InterPro" id="IPR023057">
    <property type="entry name" value="GlnE"/>
</dbReference>
<dbReference type="EMBL" id="OBEN01000001">
    <property type="protein sequence ID" value="SNZ11285.1"/>
    <property type="molecule type" value="Genomic_DNA"/>
</dbReference>
<proteinExistence type="predicted"/>
<dbReference type="Pfam" id="PF08335">
    <property type="entry name" value="GlnD_UR_UTase"/>
    <property type="match status" value="2"/>
</dbReference>
<dbReference type="PANTHER" id="PTHR30621:SF0">
    <property type="entry name" value="BIFUNCTIONAL GLUTAMINE SYNTHETASE ADENYLYLTRANSFERASE_ADENYLYL-REMOVING ENZYME"/>
    <property type="match status" value="1"/>
</dbReference>
<dbReference type="GO" id="GO:0000820">
    <property type="term" value="P:regulation of glutamine family amino acid metabolic process"/>
    <property type="evidence" value="ECO:0007669"/>
    <property type="project" value="TreeGrafter"/>
</dbReference>
<dbReference type="AlphaFoldDB" id="A0A285NP96"/>
<evidence type="ECO:0000256" key="4">
    <source>
        <dbReference type="ARBA" id="ARBA00022840"/>
    </source>
</evidence>
<dbReference type="Gene3D" id="3.30.460.10">
    <property type="entry name" value="Beta Polymerase, domain 2"/>
    <property type="match status" value="2"/>
</dbReference>
<dbReference type="SUPFAM" id="SSF81593">
    <property type="entry name" value="Nucleotidyltransferase substrate binding subunit/domain"/>
    <property type="match status" value="2"/>
</dbReference>
<protein>
    <submittedName>
        <fullName evidence="9">Glutamate-ammonia-ligase adenylyltransferase</fullName>
    </submittedName>
</protein>
<evidence type="ECO:0000313" key="9">
    <source>
        <dbReference type="EMBL" id="SNZ11285.1"/>
    </source>
</evidence>
<evidence type="ECO:0000256" key="2">
    <source>
        <dbReference type="ARBA" id="ARBA00022695"/>
    </source>
</evidence>
<feature type="domain" description="Glutamate-ammonia ligase adenylyltransferase repeated" evidence="7">
    <location>
        <begin position="556"/>
        <end position="776"/>
    </location>
</feature>
<dbReference type="GO" id="GO:0016874">
    <property type="term" value="F:ligase activity"/>
    <property type="evidence" value="ECO:0007669"/>
    <property type="project" value="UniProtKB-KW"/>
</dbReference>
<dbReference type="InterPro" id="IPR013546">
    <property type="entry name" value="PII_UdlTrfase/GS_AdlTrfase"/>
</dbReference>
<sequence>MFPTEWWGSAEERLINPAKAKESLEELLKRHPNPQSLINYLNQRRFILLLELLDHSECMRKFLINHPEDFQNTIPGLWYKSKKKEDYLRELEELLGDQISDEEFSKRLAYYRHRELMRILSKEILGTSKLEDLLTEYSYLPDAMLEMAYRRALKEFEDFYGTPLEEDGKVARACIIALGKLGSLELNYYSDIDIMFIHSSDKGHAGRLSLNEFFSKVFQKVVGLINTITPEGKPYEVDLDLRPFGKSGPISMPLRSAELYYESYGRLWERFAMLRSRFCAGDEELYEAFEREVKEPFVFKKSVDYRVIEEIQLIKAQISAQAKKQIEGVINIKLCEGGIRELEFAVQSLVLLLGGKYPFLRESNTFKAIWKLNQKGIFSNEEAKFLESAYEFLRKLEHRLQTYRCLQTQKLTKGDIPIVAKMMGYTPEEFESKLKYYTQGVSRIFLNIMPSKEESSLTPIQQAILSEDAVLGKELLSQLGFKNPSRAFHILISYVQSTYLSSQERKRFIDMLPQIVSCVSESYEPDETLNNFDKFFSNPTGRKVILSPSKEDIIKPLCRVFSLSSYLSTTLSRNPDLVEDFLTLYQDFPERRDLEEEFEKYLTTLKLSLENTFRRFKKVWETRIVLVYLMKEGERYQKLKDFFKSLTQLADFLMEKLWNSLSLDDNMVLVALGKYGSSELCIGSDLDLVFVGRDYKTERIKLVQDFIRFLTTHTKEGYLYDVDFRLRPMGTKGELVPSFDFYKEYFSKHARTWERLAWTRCRYVVGDKELYEDFEEVLKSFLFDKPVDRQQKEEIKNMRFALEGQAKRGTGVIDLKFAPGGIMDGEFLVQYFSIIERLREPSMISAYEKLIPKHPILKKAYEHYMFFRLVETKLRLSKERGTSVLTPQDIPRVAISLNMEKDELLEELRNRLREMRDIFLEVLAT</sequence>